<keyword evidence="2" id="KW-0813">Transport</keyword>
<keyword evidence="5 6" id="KW-0472">Membrane</keyword>
<dbReference type="InterPro" id="IPR004680">
    <property type="entry name" value="Cit_transptr-like_dom"/>
</dbReference>
<feature type="transmembrane region" description="Helical" evidence="6">
    <location>
        <begin position="218"/>
        <end position="240"/>
    </location>
</feature>
<reference evidence="8 9" key="1">
    <citation type="submission" date="2019-08" db="EMBL/GenBank/DDBJ databases">
        <title>In-depth cultivation of the pig gut microbiome towards novel bacterial diversity and tailored functional studies.</title>
        <authorList>
            <person name="Wylensek D."/>
            <person name="Hitch T.C.A."/>
            <person name="Clavel T."/>
        </authorList>
    </citation>
    <scope>NUCLEOTIDE SEQUENCE [LARGE SCALE GENOMIC DNA]</scope>
    <source>
        <strain evidence="8 9">BBE-744-WT-12</strain>
    </source>
</reference>
<evidence type="ECO:0000256" key="4">
    <source>
        <dbReference type="ARBA" id="ARBA00022989"/>
    </source>
</evidence>
<dbReference type="GO" id="GO:0016020">
    <property type="term" value="C:membrane"/>
    <property type="evidence" value="ECO:0007669"/>
    <property type="project" value="UniProtKB-SubCell"/>
</dbReference>
<evidence type="ECO:0000256" key="6">
    <source>
        <dbReference type="SAM" id="Phobius"/>
    </source>
</evidence>
<evidence type="ECO:0000313" key="9">
    <source>
        <dbReference type="Proteomes" id="UP000435649"/>
    </source>
</evidence>
<feature type="transmembrane region" description="Helical" evidence="6">
    <location>
        <begin position="180"/>
        <end position="198"/>
    </location>
</feature>
<dbReference type="Pfam" id="PF03600">
    <property type="entry name" value="CitMHS"/>
    <property type="match status" value="1"/>
</dbReference>
<feature type="transmembrane region" description="Helical" evidence="6">
    <location>
        <begin position="295"/>
        <end position="316"/>
    </location>
</feature>
<keyword evidence="3 6" id="KW-0812">Transmembrane</keyword>
<accession>A0A844FYI6</accession>
<feature type="domain" description="Citrate transporter-like" evidence="7">
    <location>
        <begin position="71"/>
        <end position="417"/>
    </location>
</feature>
<dbReference type="RefSeq" id="WP_106053236.1">
    <property type="nucleotide sequence ID" value="NZ_CALXOB010000042.1"/>
</dbReference>
<organism evidence="8 9">
    <name type="scientific">Victivallis lenta</name>
    <dbReference type="NCBI Taxonomy" id="2606640"/>
    <lineage>
        <taxon>Bacteria</taxon>
        <taxon>Pseudomonadati</taxon>
        <taxon>Lentisphaerota</taxon>
        <taxon>Lentisphaeria</taxon>
        <taxon>Victivallales</taxon>
        <taxon>Victivallaceae</taxon>
        <taxon>Victivallis</taxon>
    </lineage>
</organism>
<evidence type="ECO:0000256" key="5">
    <source>
        <dbReference type="ARBA" id="ARBA00023136"/>
    </source>
</evidence>
<gene>
    <name evidence="8" type="ORF">FYJ85_01465</name>
</gene>
<dbReference type="GO" id="GO:0055085">
    <property type="term" value="P:transmembrane transport"/>
    <property type="evidence" value="ECO:0007669"/>
    <property type="project" value="InterPro"/>
</dbReference>
<proteinExistence type="predicted"/>
<dbReference type="AlphaFoldDB" id="A0A844FYI6"/>
<feature type="transmembrane region" description="Helical" evidence="6">
    <location>
        <begin position="328"/>
        <end position="349"/>
    </location>
</feature>
<feature type="transmembrane region" description="Helical" evidence="6">
    <location>
        <begin position="52"/>
        <end position="85"/>
    </location>
</feature>
<keyword evidence="9" id="KW-1185">Reference proteome</keyword>
<comment type="caution">
    <text evidence="8">The sequence shown here is derived from an EMBL/GenBank/DDBJ whole genome shotgun (WGS) entry which is preliminary data.</text>
</comment>
<protein>
    <recommendedName>
        <fullName evidence="7">Citrate transporter-like domain-containing protein</fullName>
    </recommendedName>
</protein>
<feature type="transmembrane region" description="Helical" evidence="6">
    <location>
        <begin position="272"/>
        <end position="289"/>
    </location>
</feature>
<evidence type="ECO:0000256" key="1">
    <source>
        <dbReference type="ARBA" id="ARBA00004141"/>
    </source>
</evidence>
<evidence type="ECO:0000313" key="8">
    <source>
        <dbReference type="EMBL" id="MST95715.1"/>
    </source>
</evidence>
<evidence type="ECO:0000256" key="3">
    <source>
        <dbReference type="ARBA" id="ARBA00022692"/>
    </source>
</evidence>
<feature type="transmembrane region" description="Helical" evidence="6">
    <location>
        <begin position="139"/>
        <end position="168"/>
    </location>
</feature>
<keyword evidence="4 6" id="KW-1133">Transmembrane helix</keyword>
<comment type="subcellular location">
    <subcellularLocation>
        <location evidence="1">Membrane</location>
        <topology evidence="1">Multi-pass membrane protein</topology>
    </subcellularLocation>
</comment>
<evidence type="ECO:0000256" key="2">
    <source>
        <dbReference type="ARBA" id="ARBA00022448"/>
    </source>
</evidence>
<evidence type="ECO:0000259" key="7">
    <source>
        <dbReference type="Pfam" id="PF03600"/>
    </source>
</evidence>
<dbReference type="InterPro" id="IPR051475">
    <property type="entry name" value="Diverse_Ion_Transporter"/>
</dbReference>
<feature type="transmembrane region" description="Helical" evidence="6">
    <location>
        <begin position="97"/>
        <end position="119"/>
    </location>
</feature>
<name>A0A844FYI6_9BACT</name>
<feature type="transmembrane region" description="Helical" evidence="6">
    <location>
        <begin position="410"/>
        <end position="439"/>
    </location>
</feature>
<feature type="transmembrane region" description="Helical" evidence="6">
    <location>
        <begin position="369"/>
        <end position="398"/>
    </location>
</feature>
<dbReference type="PANTHER" id="PTHR43568">
    <property type="entry name" value="P PROTEIN"/>
    <property type="match status" value="1"/>
</dbReference>
<dbReference type="PANTHER" id="PTHR43568:SF1">
    <property type="entry name" value="P PROTEIN"/>
    <property type="match status" value="1"/>
</dbReference>
<sequence length="585" mass="62990">MNTERMVPMHGEESSAALSPKTMMSRFAILLLVSIGVGAAGGATVLEAHQATAVGVFLAIIMGTLFFWGFRLAIAFLGLAVLICTNSLSIAQFVQSSALEVILFLVGMMIVVGALRDLGFFTWVVQLIVSMPNISGRKFIAVTAVASALLACAVDEVTSIIFISTLIFQVCDRLKLNPTPYILIAVLATNVGSAGTMMGNPVGIYIGTKGGLTFGDFMLWSFPLMLVALGVTVLFLLYFYRKELRQFDVNLQERLSRNLSLAPVVDVPYRRGLALLIFTILAIASHHQLETLLGLGRNSVLLVAPLVCAGLVMILRPDRARHYVEREVDWWTLLFFMLLFAIAGTLEHTHVDRVMADYFTSVCGGSPMLLIPFILATSAIGSAFVDNVIFVAAFCPVIEQLSVSVKAFPLWWALLFGACIGGNITMIGSTANIVALGMLEKKAPHQMGFFAWLKVGALSALLAGGVVWIGLVVTSPFMPDRVSRVGFEQLAGNFDGKEVEISAVYGSPATAPDEFEVVMSDTLAFRLDPEKGGSPVRLVAVVPSAWIGKSGIQPGESGVFRGRLYSGRTPDQESVLYVSEISGVK</sequence>
<dbReference type="EMBL" id="VUNS01000001">
    <property type="protein sequence ID" value="MST95715.1"/>
    <property type="molecule type" value="Genomic_DNA"/>
</dbReference>
<feature type="transmembrane region" description="Helical" evidence="6">
    <location>
        <begin position="451"/>
        <end position="474"/>
    </location>
</feature>
<dbReference type="Proteomes" id="UP000435649">
    <property type="component" value="Unassembled WGS sequence"/>
</dbReference>